<sequence length="143" mass="15990">MKISTKGRYAIRVMIDLAEHNNGEFITLMDIAQRQEISEKYLEAIVSILSKNDLLISLRGKGGGYKLAKAPDKYTVGSILKLTEGSLAPVACLEKKPNNCSRALSCKTVEMWEGLNKLIDDYLENITIADLLDDHNFSDHYVI</sequence>
<dbReference type="PROSITE" id="PS51197">
    <property type="entry name" value="HTH_RRF2_2"/>
    <property type="match status" value="1"/>
</dbReference>
<reference evidence="2 3" key="1">
    <citation type="submission" date="2019-09" db="EMBL/GenBank/DDBJ databases">
        <authorList>
            <person name="Valk L.C."/>
        </authorList>
    </citation>
    <scope>NUCLEOTIDE SEQUENCE [LARGE SCALE GENOMIC DNA]</scope>
    <source>
        <strain evidence="2">GalUA</strain>
    </source>
</reference>
<evidence type="ECO:0000313" key="2">
    <source>
        <dbReference type="EMBL" id="KAB1439985.1"/>
    </source>
</evidence>
<dbReference type="InterPro" id="IPR036390">
    <property type="entry name" value="WH_DNA-bd_sf"/>
</dbReference>
<dbReference type="Proteomes" id="UP000461768">
    <property type="component" value="Unassembled WGS sequence"/>
</dbReference>
<reference evidence="2 3" key="2">
    <citation type="submission" date="2020-02" db="EMBL/GenBank/DDBJ databases">
        <title>Candidatus Galacturonibacter soehngenii shows hetero-acetogenic catabolism of galacturonic acid but lacks a canonical carbon monoxide dehydrogenase/acetyl-CoA synthase complex.</title>
        <authorList>
            <person name="Diender M."/>
            <person name="Stouten G.R."/>
            <person name="Petersen J.F."/>
            <person name="Nielsen P.H."/>
            <person name="Dueholm M.S."/>
            <person name="Pronk J.T."/>
            <person name="Van Loosdrecht M.C.M."/>
        </authorList>
    </citation>
    <scope>NUCLEOTIDE SEQUENCE [LARGE SCALE GENOMIC DNA]</scope>
    <source>
        <strain evidence="2">GalUA</strain>
    </source>
</reference>
<dbReference type="Gene3D" id="1.10.10.10">
    <property type="entry name" value="Winged helix-like DNA-binding domain superfamily/Winged helix DNA-binding domain"/>
    <property type="match status" value="1"/>
</dbReference>
<dbReference type="OrthoDB" id="9808360at2"/>
<comment type="caution">
    <text evidence="2">The sequence shown here is derived from an EMBL/GenBank/DDBJ whole genome shotgun (WGS) entry which is preliminary data.</text>
</comment>
<dbReference type="EMBL" id="WAGX01000004">
    <property type="protein sequence ID" value="KAB1439985.1"/>
    <property type="molecule type" value="Genomic_DNA"/>
</dbReference>
<dbReference type="GO" id="GO:0003677">
    <property type="term" value="F:DNA binding"/>
    <property type="evidence" value="ECO:0007669"/>
    <property type="project" value="UniProtKB-KW"/>
</dbReference>
<protein>
    <submittedName>
        <fullName evidence="2">Rrf2 family transcriptional regulator</fullName>
    </submittedName>
</protein>
<dbReference type="GO" id="GO:0005829">
    <property type="term" value="C:cytosol"/>
    <property type="evidence" value="ECO:0007669"/>
    <property type="project" value="TreeGrafter"/>
</dbReference>
<dbReference type="PANTHER" id="PTHR33221:SF5">
    <property type="entry name" value="HTH-TYPE TRANSCRIPTIONAL REGULATOR ISCR"/>
    <property type="match status" value="1"/>
</dbReference>
<accession>A0A7V7UCT1</accession>
<keyword evidence="3" id="KW-1185">Reference proteome</keyword>
<dbReference type="GO" id="GO:0003700">
    <property type="term" value="F:DNA-binding transcription factor activity"/>
    <property type="evidence" value="ECO:0007669"/>
    <property type="project" value="TreeGrafter"/>
</dbReference>
<proteinExistence type="predicted"/>
<dbReference type="SUPFAM" id="SSF46785">
    <property type="entry name" value="Winged helix' DNA-binding domain"/>
    <property type="match status" value="1"/>
</dbReference>
<organism evidence="2 3">
    <name type="scientific">Candidatus Galacturonatibacter soehngenii</name>
    <dbReference type="NCBI Taxonomy" id="2307010"/>
    <lineage>
        <taxon>Bacteria</taxon>
        <taxon>Bacillati</taxon>
        <taxon>Bacillota</taxon>
        <taxon>Clostridia</taxon>
        <taxon>Lachnospirales</taxon>
        <taxon>Lachnospiraceae</taxon>
        <taxon>Candidatus Galacturonatibacter</taxon>
    </lineage>
</organism>
<dbReference type="AlphaFoldDB" id="A0A7V7UCT1"/>
<gene>
    <name evidence="2" type="ORF">F7O84_06290</name>
</gene>
<dbReference type="NCBIfam" id="TIGR00738">
    <property type="entry name" value="rrf2_super"/>
    <property type="match status" value="1"/>
</dbReference>
<dbReference type="InterPro" id="IPR000944">
    <property type="entry name" value="Tscrpt_reg_Rrf2"/>
</dbReference>
<dbReference type="RefSeq" id="WP_151143111.1">
    <property type="nucleotide sequence ID" value="NZ_WAGX01000004.1"/>
</dbReference>
<keyword evidence="1" id="KW-0238">DNA-binding</keyword>
<dbReference type="InterPro" id="IPR036388">
    <property type="entry name" value="WH-like_DNA-bd_sf"/>
</dbReference>
<evidence type="ECO:0000313" key="3">
    <source>
        <dbReference type="Proteomes" id="UP000461768"/>
    </source>
</evidence>
<dbReference type="PANTHER" id="PTHR33221">
    <property type="entry name" value="WINGED HELIX-TURN-HELIX TRANSCRIPTIONAL REGULATOR, RRF2 FAMILY"/>
    <property type="match status" value="1"/>
</dbReference>
<name>A0A7V7UCT1_9FIRM</name>
<evidence type="ECO:0000256" key="1">
    <source>
        <dbReference type="ARBA" id="ARBA00023125"/>
    </source>
</evidence>
<dbReference type="Pfam" id="PF02082">
    <property type="entry name" value="Rrf2"/>
    <property type="match status" value="1"/>
</dbReference>